<dbReference type="Gene3D" id="2.60.120.200">
    <property type="match status" value="1"/>
</dbReference>
<evidence type="ECO:0000313" key="12">
    <source>
        <dbReference type="EMBL" id="ATB19418.1"/>
    </source>
</evidence>
<keyword evidence="5" id="KW-0378">Hydrolase</keyword>
<dbReference type="InterPro" id="IPR008754">
    <property type="entry name" value="Peptidase_M43"/>
</dbReference>
<evidence type="ECO:0000259" key="11">
    <source>
        <dbReference type="Pfam" id="PF18962"/>
    </source>
</evidence>
<accession>A0A290DSI8</accession>
<evidence type="ECO:0000256" key="5">
    <source>
        <dbReference type="ARBA" id="ARBA00022801"/>
    </source>
</evidence>
<evidence type="ECO:0000256" key="1">
    <source>
        <dbReference type="ARBA" id="ARBA00008721"/>
    </source>
</evidence>
<dbReference type="GO" id="GO:0008237">
    <property type="term" value="F:metallopeptidase activity"/>
    <property type="evidence" value="ECO:0007669"/>
    <property type="project" value="UniProtKB-KW"/>
</dbReference>
<dbReference type="AlphaFoldDB" id="A0A290DSI8"/>
<evidence type="ECO:0000256" key="6">
    <source>
        <dbReference type="ARBA" id="ARBA00022833"/>
    </source>
</evidence>
<evidence type="ECO:0000256" key="4">
    <source>
        <dbReference type="ARBA" id="ARBA00022729"/>
    </source>
</evidence>
<evidence type="ECO:0000259" key="9">
    <source>
        <dbReference type="Pfam" id="PF05572"/>
    </source>
</evidence>
<feature type="domain" description="Secretion system C-terminal sorting" evidence="11">
    <location>
        <begin position="868"/>
        <end position="941"/>
    </location>
</feature>
<keyword evidence="4" id="KW-0732">Signal</keyword>
<name>A0A290DSI8_9FLAO</name>
<dbReference type="Gene3D" id="3.40.390.10">
    <property type="entry name" value="Collagenase (Catalytic Domain)"/>
    <property type="match status" value="1"/>
</dbReference>
<keyword evidence="8" id="KW-1015">Disulfide bond</keyword>
<dbReference type="CDD" id="cd04275">
    <property type="entry name" value="ZnMc_pappalysin_like"/>
    <property type="match status" value="1"/>
</dbReference>
<dbReference type="NCBIfam" id="NF038128">
    <property type="entry name" value="choice_anch_J"/>
    <property type="match status" value="1"/>
</dbReference>
<evidence type="ECO:0000256" key="3">
    <source>
        <dbReference type="ARBA" id="ARBA00022723"/>
    </source>
</evidence>
<keyword evidence="7 12" id="KW-0482">Metalloprotease</keyword>
<dbReference type="NCBIfam" id="TIGR04183">
    <property type="entry name" value="Por_Secre_tail"/>
    <property type="match status" value="1"/>
</dbReference>
<dbReference type="EMBL" id="MF535422">
    <property type="protein sequence ID" value="ATB19418.1"/>
    <property type="molecule type" value="Genomic_DNA"/>
</dbReference>
<feature type="domain" description="Peptidase M43 pregnancy-associated plasma-A" evidence="9">
    <location>
        <begin position="231"/>
        <end position="364"/>
    </location>
</feature>
<evidence type="ECO:0000256" key="2">
    <source>
        <dbReference type="ARBA" id="ARBA00022670"/>
    </source>
</evidence>
<dbReference type="Pfam" id="PF05572">
    <property type="entry name" value="Peptidase_M43"/>
    <property type="match status" value="1"/>
</dbReference>
<reference evidence="12" key="1">
    <citation type="submission" date="2017-07" db="EMBL/GenBank/DDBJ databases">
        <title>The type IX secretion system is required for virulence of the fish pathogen Flavobacterium columnare.</title>
        <authorList>
            <person name="Li N."/>
            <person name="Zhu Y."/>
            <person name="LaFrentz B.R."/>
            <person name="Evenhuis J.P."/>
            <person name="Hunnicutt D.H."/>
            <person name="Conrad R.A."/>
            <person name="Barbier P."/>
            <person name="Gullstrand C.W."/>
            <person name="Roets J.E."/>
            <person name="Powers J.L."/>
            <person name="Kulkarni S.S."/>
            <person name="Erbes D.H."/>
            <person name="Garcia J.C."/>
            <person name="Nie P."/>
            <person name="McBride M.J."/>
        </authorList>
    </citation>
    <scope>NUCLEOTIDE SEQUENCE</scope>
    <source>
        <strain evidence="12">IA-S-4</strain>
    </source>
</reference>
<dbReference type="Pfam" id="PF07675">
    <property type="entry name" value="Cleaved_Adhesin"/>
    <property type="match status" value="1"/>
</dbReference>
<keyword evidence="3" id="KW-0479">Metal-binding</keyword>
<dbReference type="InterPro" id="IPR011628">
    <property type="entry name" value="Cleaved_adhesin"/>
</dbReference>
<dbReference type="InterPro" id="IPR026444">
    <property type="entry name" value="Secre_tail"/>
</dbReference>
<dbReference type="PANTHER" id="PTHR47466">
    <property type="match status" value="1"/>
</dbReference>
<dbReference type="GO" id="GO:0006508">
    <property type="term" value="P:proteolysis"/>
    <property type="evidence" value="ECO:0007669"/>
    <property type="project" value="UniProtKB-KW"/>
</dbReference>
<dbReference type="PANTHER" id="PTHR47466:SF1">
    <property type="entry name" value="METALLOPROTEASE MEP1 (AFU_ORTHOLOGUE AFUA_1G07730)-RELATED"/>
    <property type="match status" value="1"/>
</dbReference>
<sequence>MKKIIQKFIWNTLFILNSVIIFSQEKDKFQYHRCSTVEYEAELKAQYPNRMTTMEFEKFLSPHIQKFKADKKAGNYRKLTYTIPVVIHIIHNGDAIGTGENITDAQAISQITVMNQDYRRLAATPGGRNSTGLAVDTEINFVLAKQDPNGNPTTGIVRHNITPYSNNIENNDQGADWETRADTEMMKTNTIWDPTRYLNIWTIRPGGLPLNQGGQSGLLGYAQFPSNSGLSGMQTNGGLASTDGVVASFDAFGTNALNDGSFTLNPTYNLGRTMTHEIGHWLGLRHIWGDDGCSSVDLTNNYTNEDFCADTPAAAAANYSCTANTDSCTNIPGVDMIQNYMDYTPDSCMDTFTNDQKNRIQTVMQVADRRGVLNNSLVSNITKAGIYFTQEKFTSIVNKVANCGYTDVNYKVSILKAPTANTIVTFRPITQGSNAVLGKDFDIITPTVTFNTGSSLPQQMVVRFYNGGVIDNDKIIKIGMTVNNNGGDALIIDSYAGSDSPSILTCTLKNTQNAPSDSMTNIAFLENNDGSTLPIIINTDLDRDNRKWEIFNSSTTSRSIGFSERWLGSRSWTQINYTDIPLTPDNLITFNTPIVLPNNGILKYKVASIDNTDFEENYSVYITTSKDPNTIINQQPIITESLTKGKTIFNKNIDLSAYAGQTVYLSIRHYNCTNKNILMMDDFEINSSSPVDANFVQQVVNSNTKYQATINRAGNTYAVDTLTNKLMLLMSNNSSFNYGCTNVFINRDQTTAGSTAVNYGSNVDNNKKVMAKSFTISPTTNNPAGTETIKFYFTEAEISAWETITGNSRNTLKIIKEGLNTPISTTLGSFGNNTTLSGNVPNGLNGVYYFGTNETLNTKQEEFESFTMYPNPTKDAFTIQLTSSEPKIDIKINDLYGRDIYTLKFNNEGVFNETIELASLQSGVYLVNITDGNKKSVRRIIKN</sequence>
<dbReference type="SUPFAM" id="SSF55486">
    <property type="entry name" value="Metalloproteases ('zincins'), catalytic domain"/>
    <property type="match status" value="1"/>
</dbReference>
<dbReference type="GO" id="GO:0046872">
    <property type="term" value="F:metal ion binding"/>
    <property type="evidence" value="ECO:0007669"/>
    <property type="project" value="UniProtKB-KW"/>
</dbReference>
<proteinExistence type="inferred from homology"/>
<keyword evidence="2 12" id="KW-0645">Protease</keyword>
<evidence type="ECO:0000256" key="8">
    <source>
        <dbReference type="ARBA" id="ARBA00023157"/>
    </source>
</evidence>
<organism evidence="12">
    <name type="scientific">Flavobacterium columnare</name>
    <dbReference type="NCBI Taxonomy" id="996"/>
    <lineage>
        <taxon>Bacteria</taxon>
        <taxon>Pseudomonadati</taxon>
        <taxon>Bacteroidota</taxon>
        <taxon>Flavobacteriia</taxon>
        <taxon>Flavobacteriales</taxon>
        <taxon>Flavobacteriaceae</taxon>
        <taxon>Flavobacterium</taxon>
    </lineage>
</organism>
<evidence type="ECO:0000256" key="7">
    <source>
        <dbReference type="ARBA" id="ARBA00023049"/>
    </source>
</evidence>
<comment type="similarity">
    <text evidence="1">Belongs to the peptidase M43B family.</text>
</comment>
<protein>
    <submittedName>
        <fullName evidence="12">Zinc-dependent metalloprotease M43 family pappalysin-like subfamily protein</fullName>
    </submittedName>
</protein>
<evidence type="ECO:0000259" key="10">
    <source>
        <dbReference type="Pfam" id="PF07675"/>
    </source>
</evidence>
<dbReference type="Pfam" id="PF18962">
    <property type="entry name" value="Por_Secre_tail"/>
    <property type="match status" value="1"/>
</dbReference>
<dbReference type="InterPro" id="IPR024079">
    <property type="entry name" value="MetalloPept_cat_dom_sf"/>
</dbReference>
<feature type="domain" description="Cleaved adhesin" evidence="10">
    <location>
        <begin position="532"/>
        <end position="684"/>
    </location>
</feature>
<keyword evidence="6" id="KW-0862">Zinc</keyword>